<keyword evidence="6" id="KW-1185">Reference proteome</keyword>
<dbReference type="EC" id="2.7.7.27" evidence="5"/>
<keyword evidence="5" id="KW-0548">Nucleotidyltransferase</keyword>
<evidence type="ECO:0000259" key="4">
    <source>
        <dbReference type="Pfam" id="PF24894"/>
    </source>
</evidence>
<name>A0ABT4CY00_9CLOT</name>
<dbReference type="InterPro" id="IPR011831">
    <property type="entry name" value="ADP-Glc_PPase"/>
</dbReference>
<reference evidence="5" key="1">
    <citation type="submission" date="2022-12" db="EMBL/GenBank/DDBJ databases">
        <authorList>
            <person name="Wang J."/>
        </authorList>
    </citation>
    <scope>NUCLEOTIDE SEQUENCE</scope>
    <source>
        <strain evidence="5">HY-45-18</strain>
    </source>
</reference>
<dbReference type="SUPFAM" id="SSF53448">
    <property type="entry name" value="Nucleotide-diphospho-sugar transferases"/>
    <property type="match status" value="1"/>
</dbReference>
<dbReference type="Proteomes" id="UP001078443">
    <property type="component" value="Unassembled WGS sequence"/>
</dbReference>
<dbReference type="CDD" id="cd04651">
    <property type="entry name" value="LbH_G1P_AT_C"/>
    <property type="match status" value="1"/>
</dbReference>
<dbReference type="PANTHER" id="PTHR43523">
    <property type="entry name" value="GLUCOSE-1-PHOSPHATE ADENYLYLTRANSFERASE-RELATED"/>
    <property type="match status" value="1"/>
</dbReference>
<dbReference type="Pfam" id="PF24894">
    <property type="entry name" value="Hexapep_GlmU"/>
    <property type="match status" value="1"/>
</dbReference>
<dbReference type="InterPro" id="IPR029044">
    <property type="entry name" value="Nucleotide-diphossugar_trans"/>
</dbReference>
<dbReference type="PANTHER" id="PTHR43523:SF6">
    <property type="entry name" value="GLYCOGEN BIOSYNTHESIS PROTEIN GLGD"/>
    <property type="match status" value="1"/>
</dbReference>
<proteinExistence type="inferred from homology"/>
<dbReference type="InterPro" id="IPR005835">
    <property type="entry name" value="NTP_transferase_dom"/>
</dbReference>
<dbReference type="CDD" id="cd02508">
    <property type="entry name" value="ADP_Glucose_PP"/>
    <property type="match status" value="1"/>
</dbReference>
<dbReference type="InterPro" id="IPR011004">
    <property type="entry name" value="Trimer_LpxA-like_sf"/>
</dbReference>
<dbReference type="InterPro" id="IPR056818">
    <property type="entry name" value="GlmU/GlgC-like_hexapep"/>
</dbReference>
<evidence type="ECO:0000313" key="6">
    <source>
        <dbReference type="Proteomes" id="UP001078443"/>
    </source>
</evidence>
<dbReference type="SUPFAM" id="SSF51161">
    <property type="entry name" value="Trimeric LpxA-like enzymes"/>
    <property type="match status" value="1"/>
</dbReference>
<organism evidence="5 6">
    <name type="scientific">Clostridium aestuarii</name>
    <dbReference type="NCBI Taxonomy" id="338193"/>
    <lineage>
        <taxon>Bacteria</taxon>
        <taxon>Bacillati</taxon>
        <taxon>Bacillota</taxon>
        <taxon>Clostridia</taxon>
        <taxon>Eubacteriales</taxon>
        <taxon>Clostridiaceae</taxon>
        <taxon>Clostridium</taxon>
    </lineage>
</organism>
<keyword evidence="2" id="KW-0320">Glycogen biosynthesis</keyword>
<feature type="domain" description="Glucose-1-phosphate adenylyltransferase/Bifunctional protein GlmU-like C-terminal hexapeptide" evidence="4">
    <location>
        <begin position="282"/>
        <end position="352"/>
    </location>
</feature>
<dbReference type="GO" id="GO:0008878">
    <property type="term" value="F:glucose-1-phosphate adenylyltransferase activity"/>
    <property type="evidence" value="ECO:0007669"/>
    <property type="project" value="UniProtKB-EC"/>
</dbReference>
<dbReference type="NCBIfam" id="TIGR02092">
    <property type="entry name" value="glgD"/>
    <property type="match status" value="1"/>
</dbReference>
<evidence type="ECO:0000313" key="5">
    <source>
        <dbReference type="EMBL" id="MCY6483868.1"/>
    </source>
</evidence>
<keyword evidence="5" id="KW-0808">Transferase</keyword>
<dbReference type="Pfam" id="PF00483">
    <property type="entry name" value="NTP_transferase"/>
    <property type="match status" value="1"/>
</dbReference>
<sequence>MLNNYMGVITLNENQVDIRGLTTNRPLASVPIGGRYRIIDFVLSNMVNSGIVNIGIFNKNDSRSLIDHLGKGKPWDLDRKIDGLFLFNFNIANSNNSDMKILENYMEYFHRSKQKYVIWASSYMLCNIDLEEAAKKHEASGKEITVIYKTVNNADKSFYNCDILNINQNNIVQSVGKNLCVEKNANISMEIFIMKKETLINLIYKCIKTGKYVTLKDSIYKNVKDINVNAYEFQGYCECINSIKLYYKANMDMLNLSVTEDLFNKNRPIYTKIKDEPPTKYTKNTKTSNSLIANGCIIQGTVNNSIISRNVHIHKDAVITNCIILQSCKIHRGTKLNNVIIDKNVIVEKNTELKGTPEFPLLIEKQKTINSH</sequence>
<comment type="caution">
    <text evidence="5">The sequence shown here is derived from an EMBL/GenBank/DDBJ whole genome shotgun (WGS) entry which is preliminary data.</text>
</comment>
<dbReference type="InterPro" id="IPR011832">
    <property type="entry name" value="GlgDAde_trans"/>
</dbReference>
<dbReference type="EMBL" id="JAPQER010000002">
    <property type="protein sequence ID" value="MCY6483868.1"/>
    <property type="molecule type" value="Genomic_DNA"/>
</dbReference>
<evidence type="ECO:0000259" key="3">
    <source>
        <dbReference type="Pfam" id="PF00483"/>
    </source>
</evidence>
<gene>
    <name evidence="5" type="primary">glgD</name>
    <name evidence="5" type="ORF">OW763_05830</name>
</gene>
<comment type="similarity">
    <text evidence="1">Belongs to the bacterial/plant glucose-1-phosphate adenylyltransferase family.</text>
</comment>
<dbReference type="RefSeq" id="WP_268040143.1">
    <property type="nucleotide sequence ID" value="NZ_JAPQER010000002.1"/>
</dbReference>
<protein>
    <submittedName>
        <fullName evidence="5">Glucose-1-phosphate adenylyltransferase subunit GlgD</fullName>
        <ecNumber evidence="5">2.7.7.27</ecNumber>
    </submittedName>
</protein>
<feature type="domain" description="Nucleotidyl transferase" evidence="3">
    <location>
        <begin position="19"/>
        <end position="161"/>
    </location>
</feature>
<accession>A0ABT4CY00</accession>
<dbReference type="Gene3D" id="3.90.550.10">
    <property type="entry name" value="Spore Coat Polysaccharide Biosynthesis Protein SpsA, Chain A"/>
    <property type="match status" value="1"/>
</dbReference>
<evidence type="ECO:0000256" key="2">
    <source>
        <dbReference type="ARBA" id="ARBA00023056"/>
    </source>
</evidence>
<evidence type="ECO:0000256" key="1">
    <source>
        <dbReference type="ARBA" id="ARBA00010443"/>
    </source>
</evidence>
<dbReference type="Gene3D" id="2.160.10.10">
    <property type="entry name" value="Hexapeptide repeat proteins"/>
    <property type="match status" value="1"/>
</dbReference>